<protein>
    <submittedName>
        <fullName evidence="2">Uncharacterized protein</fullName>
    </submittedName>
</protein>
<evidence type="ECO:0000256" key="1">
    <source>
        <dbReference type="SAM" id="MobiDB-lite"/>
    </source>
</evidence>
<name>A0ABN3SBU8_9ACTN</name>
<dbReference type="EMBL" id="BAAARK010000017">
    <property type="protein sequence ID" value="GAA2673008.1"/>
    <property type="molecule type" value="Genomic_DNA"/>
</dbReference>
<proteinExistence type="predicted"/>
<comment type="caution">
    <text evidence="2">The sequence shown here is derived from an EMBL/GenBank/DDBJ whole genome shotgun (WGS) entry which is preliminary data.</text>
</comment>
<gene>
    <name evidence="2" type="ORF">GCM10009864_49500</name>
</gene>
<organism evidence="2 3">
    <name type="scientific">Streptomyces lunalinharesii</name>
    <dbReference type="NCBI Taxonomy" id="333384"/>
    <lineage>
        <taxon>Bacteria</taxon>
        <taxon>Bacillati</taxon>
        <taxon>Actinomycetota</taxon>
        <taxon>Actinomycetes</taxon>
        <taxon>Kitasatosporales</taxon>
        <taxon>Streptomycetaceae</taxon>
        <taxon>Streptomyces</taxon>
    </lineage>
</organism>
<evidence type="ECO:0000313" key="2">
    <source>
        <dbReference type="EMBL" id="GAA2673008.1"/>
    </source>
</evidence>
<sequence length="135" mass="13897">MSEPQHDQHSSGPVFNGAVSGSQFAWNNETAHQNQQNVGGATPGFEALTALVTDLLRELPRVGLAAQDRADTEEAARAVLATLAEPTPPQAGRLRQALAVLKGVLAPVATGLAAGTAAGAQDWARTAIEGLTHSL</sequence>
<feature type="region of interest" description="Disordered" evidence="1">
    <location>
        <begin position="1"/>
        <end position="20"/>
    </location>
</feature>
<reference evidence="2 3" key="1">
    <citation type="journal article" date="2019" name="Int. J. Syst. Evol. Microbiol.">
        <title>The Global Catalogue of Microorganisms (GCM) 10K type strain sequencing project: providing services to taxonomists for standard genome sequencing and annotation.</title>
        <authorList>
            <consortium name="The Broad Institute Genomics Platform"/>
            <consortium name="The Broad Institute Genome Sequencing Center for Infectious Disease"/>
            <person name="Wu L."/>
            <person name="Ma J."/>
        </authorList>
    </citation>
    <scope>NUCLEOTIDE SEQUENCE [LARGE SCALE GENOMIC DNA]</scope>
    <source>
        <strain evidence="2 3">JCM 16374</strain>
    </source>
</reference>
<accession>A0ABN3SBU8</accession>
<dbReference type="RefSeq" id="WP_344579711.1">
    <property type="nucleotide sequence ID" value="NZ_BAAARK010000017.1"/>
</dbReference>
<dbReference type="Proteomes" id="UP001500994">
    <property type="component" value="Unassembled WGS sequence"/>
</dbReference>
<evidence type="ECO:0000313" key="3">
    <source>
        <dbReference type="Proteomes" id="UP001500994"/>
    </source>
</evidence>
<keyword evidence="3" id="KW-1185">Reference proteome</keyword>